<evidence type="ECO:0000256" key="1">
    <source>
        <dbReference type="ARBA" id="ARBA00007362"/>
    </source>
</evidence>
<accession>A0ABN3GT89</accession>
<keyword evidence="3" id="KW-0812">Transmembrane</keyword>
<feature type="transmembrane region" description="Helical" evidence="3">
    <location>
        <begin position="123"/>
        <end position="141"/>
    </location>
</feature>
<evidence type="ECO:0000313" key="6">
    <source>
        <dbReference type="Proteomes" id="UP001501444"/>
    </source>
</evidence>
<gene>
    <name evidence="5" type="ORF">GCM10010170_055520</name>
</gene>
<feature type="transmembrane region" description="Helical" evidence="3">
    <location>
        <begin position="70"/>
        <end position="87"/>
    </location>
</feature>
<evidence type="ECO:0000313" key="5">
    <source>
        <dbReference type="EMBL" id="GAA2360571.1"/>
    </source>
</evidence>
<dbReference type="InterPro" id="IPR000620">
    <property type="entry name" value="EamA_dom"/>
</dbReference>
<dbReference type="SUPFAM" id="SSF103481">
    <property type="entry name" value="Multidrug resistance efflux transporter EmrE"/>
    <property type="match status" value="2"/>
</dbReference>
<dbReference type="InterPro" id="IPR037185">
    <property type="entry name" value="EmrE-like"/>
</dbReference>
<feature type="transmembrane region" description="Helical" evidence="3">
    <location>
        <begin position="262"/>
        <end position="280"/>
    </location>
</feature>
<feature type="transmembrane region" description="Helical" evidence="3">
    <location>
        <begin position="178"/>
        <end position="195"/>
    </location>
</feature>
<dbReference type="Proteomes" id="UP001501444">
    <property type="component" value="Unassembled WGS sequence"/>
</dbReference>
<organism evidence="5 6">
    <name type="scientific">Dactylosporangium salmoneum</name>
    <dbReference type="NCBI Taxonomy" id="53361"/>
    <lineage>
        <taxon>Bacteria</taxon>
        <taxon>Bacillati</taxon>
        <taxon>Actinomycetota</taxon>
        <taxon>Actinomycetes</taxon>
        <taxon>Micromonosporales</taxon>
        <taxon>Micromonosporaceae</taxon>
        <taxon>Dactylosporangium</taxon>
    </lineage>
</organism>
<feature type="transmembrane region" description="Helical" evidence="3">
    <location>
        <begin position="93"/>
        <end position="116"/>
    </location>
</feature>
<feature type="transmembrane region" description="Helical" evidence="3">
    <location>
        <begin position="207"/>
        <end position="225"/>
    </location>
</feature>
<dbReference type="PANTHER" id="PTHR22911">
    <property type="entry name" value="ACYL-MALONYL CONDENSING ENZYME-RELATED"/>
    <property type="match status" value="1"/>
</dbReference>
<name>A0ABN3GT89_9ACTN</name>
<feature type="domain" description="EamA" evidence="4">
    <location>
        <begin position="148"/>
        <end position="279"/>
    </location>
</feature>
<feature type="region of interest" description="Disordered" evidence="2">
    <location>
        <begin position="286"/>
        <end position="314"/>
    </location>
</feature>
<feature type="transmembrane region" description="Helical" evidence="3">
    <location>
        <begin position="147"/>
        <end position="166"/>
    </location>
</feature>
<sequence length="357" mass="35820">MAHSRALPVGRGLFYIAIAAVSWGVGGFAAALLYRHSDLGPIAVTFWRYVGGLALLVLVRRPKKLNPKHLVANGLGMAVYQTAYYVAIDLAGIGVATVVTLGSGPVLIAIGARVFLGERRSPITIGIALAGLVLLVAQDPHAGRHPLAGIGVALLSAAGYAAVTLLNRASTDDPYDSALGGFAVGALALLPPAAIEGLTTRPTAATLGLLAFLGAVPTALAYALFFRGLTVVRATTASVVALGEPLAAVALGALILHEPLTPASAAGGLLLLASVVVLTLQERRSRTNATPVNTTAPPSSAQIHQRGEASGAAAGAAATEGLGGVCAGRASITAEALSGPEDTTTVHRPGDSTGPEV</sequence>
<comment type="caution">
    <text evidence="5">The sequence shown here is derived from an EMBL/GenBank/DDBJ whole genome shotgun (WGS) entry which is preliminary data.</text>
</comment>
<feature type="domain" description="EamA" evidence="4">
    <location>
        <begin position="11"/>
        <end position="134"/>
    </location>
</feature>
<feature type="region of interest" description="Disordered" evidence="2">
    <location>
        <begin position="334"/>
        <end position="357"/>
    </location>
</feature>
<evidence type="ECO:0000259" key="4">
    <source>
        <dbReference type="Pfam" id="PF00892"/>
    </source>
</evidence>
<proteinExistence type="inferred from homology"/>
<feature type="transmembrane region" description="Helical" evidence="3">
    <location>
        <begin position="39"/>
        <end position="58"/>
    </location>
</feature>
<dbReference type="RefSeq" id="WP_344615461.1">
    <property type="nucleotide sequence ID" value="NZ_BAAARV010000048.1"/>
</dbReference>
<reference evidence="5 6" key="1">
    <citation type="journal article" date="2019" name="Int. J. Syst. Evol. Microbiol.">
        <title>The Global Catalogue of Microorganisms (GCM) 10K type strain sequencing project: providing services to taxonomists for standard genome sequencing and annotation.</title>
        <authorList>
            <consortium name="The Broad Institute Genomics Platform"/>
            <consortium name="The Broad Institute Genome Sequencing Center for Infectious Disease"/>
            <person name="Wu L."/>
            <person name="Ma J."/>
        </authorList>
    </citation>
    <scope>NUCLEOTIDE SEQUENCE [LARGE SCALE GENOMIC DNA]</scope>
    <source>
        <strain evidence="5 6">JCM 3272</strain>
    </source>
</reference>
<comment type="similarity">
    <text evidence="1">Belongs to the EamA transporter family.</text>
</comment>
<feature type="transmembrane region" description="Helical" evidence="3">
    <location>
        <begin position="12"/>
        <end position="33"/>
    </location>
</feature>
<dbReference type="PANTHER" id="PTHR22911:SF79">
    <property type="entry name" value="MOBA-LIKE NTP TRANSFERASE DOMAIN-CONTAINING PROTEIN"/>
    <property type="match status" value="1"/>
</dbReference>
<keyword evidence="3" id="KW-1133">Transmembrane helix</keyword>
<evidence type="ECO:0000256" key="3">
    <source>
        <dbReference type="SAM" id="Phobius"/>
    </source>
</evidence>
<keyword evidence="6" id="KW-1185">Reference proteome</keyword>
<feature type="compositionally biased region" description="Low complexity" evidence="2">
    <location>
        <begin position="287"/>
        <end position="301"/>
    </location>
</feature>
<evidence type="ECO:0000256" key="2">
    <source>
        <dbReference type="SAM" id="MobiDB-lite"/>
    </source>
</evidence>
<dbReference type="EMBL" id="BAAARV010000048">
    <property type="protein sequence ID" value="GAA2360571.1"/>
    <property type="molecule type" value="Genomic_DNA"/>
</dbReference>
<protein>
    <submittedName>
        <fullName evidence="5">EamA family transporter</fullName>
    </submittedName>
</protein>
<keyword evidence="3" id="KW-0472">Membrane</keyword>
<dbReference type="Pfam" id="PF00892">
    <property type="entry name" value="EamA"/>
    <property type="match status" value="2"/>
</dbReference>
<feature type="transmembrane region" description="Helical" evidence="3">
    <location>
        <begin position="237"/>
        <end position="256"/>
    </location>
</feature>